<dbReference type="SUPFAM" id="SSF55729">
    <property type="entry name" value="Acyl-CoA N-acyltransferases (Nat)"/>
    <property type="match status" value="1"/>
</dbReference>
<reference evidence="2 3" key="1">
    <citation type="submission" date="2018-07" db="EMBL/GenBank/DDBJ databases">
        <title>Microbacterium endoborsara sp. nov., a novel actinobacterium isolated from Borszczowia aralocaspica.</title>
        <authorList>
            <person name="An D."/>
        </authorList>
    </citation>
    <scope>NUCLEOTIDE SEQUENCE [LARGE SCALE GENOMIC DNA]</scope>
    <source>
        <strain evidence="2 3">C1.15228</strain>
    </source>
</reference>
<dbReference type="PROSITE" id="PS51186">
    <property type="entry name" value="GNAT"/>
    <property type="match status" value="1"/>
</dbReference>
<dbReference type="Proteomes" id="UP000253508">
    <property type="component" value="Unassembled WGS sequence"/>
</dbReference>
<dbReference type="GO" id="GO:0016747">
    <property type="term" value="F:acyltransferase activity, transferring groups other than amino-acyl groups"/>
    <property type="evidence" value="ECO:0007669"/>
    <property type="project" value="InterPro"/>
</dbReference>
<gene>
    <name evidence="2" type="ORF">DTO57_09820</name>
</gene>
<dbReference type="RefSeq" id="WP_114118055.1">
    <property type="nucleotide sequence ID" value="NZ_BMHU01000002.1"/>
</dbReference>
<dbReference type="InterPro" id="IPR000182">
    <property type="entry name" value="GNAT_dom"/>
</dbReference>
<dbReference type="Pfam" id="PF00583">
    <property type="entry name" value="Acetyltransf_1"/>
    <property type="match status" value="1"/>
</dbReference>
<keyword evidence="2" id="KW-0808">Transferase</keyword>
<sequence>MTTLRIEDLSAATIVAANRLSLKPGQEEFIAPTTYAVEMGVADPQKTWQRVVLDGDVVVAFVRAYFDADASSDYLRAAVWRINVDAEAQGKGAGRFAIDAVLDEARKRSFDRVTVVYEPGEGGPEAFFRRIGFSPVGESDYGEVVAEIAL</sequence>
<evidence type="ECO:0000259" key="1">
    <source>
        <dbReference type="PROSITE" id="PS51186"/>
    </source>
</evidence>
<protein>
    <submittedName>
        <fullName evidence="2">GNAT family N-acetyltransferase</fullName>
    </submittedName>
</protein>
<feature type="domain" description="N-acetyltransferase" evidence="1">
    <location>
        <begin position="4"/>
        <end position="150"/>
    </location>
</feature>
<dbReference type="AlphaFoldDB" id="A0A367Y094"/>
<evidence type="ECO:0000313" key="2">
    <source>
        <dbReference type="EMBL" id="RCK58451.1"/>
    </source>
</evidence>
<comment type="caution">
    <text evidence="2">The sequence shown here is derived from an EMBL/GenBank/DDBJ whole genome shotgun (WGS) entry which is preliminary data.</text>
</comment>
<organism evidence="2 3">
    <name type="scientific">Microbacterium sorbitolivorans</name>
    <dbReference type="NCBI Taxonomy" id="1867410"/>
    <lineage>
        <taxon>Bacteria</taxon>
        <taxon>Bacillati</taxon>
        <taxon>Actinomycetota</taxon>
        <taxon>Actinomycetes</taxon>
        <taxon>Micrococcales</taxon>
        <taxon>Microbacteriaceae</taxon>
        <taxon>Microbacterium</taxon>
    </lineage>
</organism>
<dbReference type="EMBL" id="QORO01000003">
    <property type="protein sequence ID" value="RCK58451.1"/>
    <property type="molecule type" value="Genomic_DNA"/>
</dbReference>
<name>A0A367Y094_9MICO</name>
<dbReference type="OrthoDB" id="3526335at2"/>
<keyword evidence="3" id="KW-1185">Reference proteome</keyword>
<accession>A0A367Y094</accession>
<proteinExistence type="predicted"/>
<evidence type="ECO:0000313" key="3">
    <source>
        <dbReference type="Proteomes" id="UP000253508"/>
    </source>
</evidence>
<dbReference type="CDD" id="cd04301">
    <property type="entry name" value="NAT_SF"/>
    <property type="match status" value="1"/>
</dbReference>
<dbReference type="Gene3D" id="3.40.630.30">
    <property type="match status" value="1"/>
</dbReference>
<dbReference type="InterPro" id="IPR016181">
    <property type="entry name" value="Acyl_CoA_acyltransferase"/>
</dbReference>